<dbReference type="Proteomes" id="UP000434582">
    <property type="component" value="Unassembled WGS sequence"/>
</dbReference>
<sequence length="492" mass="51004">MTTDPLSLSDWVDRLATARVLCVGDVMLDRFIQGDVDRVSPEAPIPVLRIRHESAMLGGAGNVTRNLVGLGTGVAFLSVAGDDPAGGEVVDRLDALAGVETHLVREPGRPTTLKTRFLAGGQQLLRADAETTAAISDASAARLLEAARAALPRCGAVILSDYGKGVLTGAVTRALLDLAAEAGVPVVVDPKGADYARYRGAAVVTPNRKELSEATAGRATDTDATVEDAARALIDTAGVSAVLATRSQDGMTLVPSGTAAEHLPTEAREVFDVSGAGDTVVATLAAALAAGAPLGMGARLANVAAGQVVGKVGTAAIAAGDLVAALHHQDLARSEDKIARLEALTETVERWRRIGLRVGFTNGCFDLLHPGHVSLLAQARTACDRLIVGLNSDASVRRLKGPTRPVQGEMARATVLASLADVDRVVIFGEDTPRHLIQTLRPDVLVKGADYTVETVVGAEIVQAYGGRVLLARLEDGHSTTATLERVAAEPD</sequence>
<accession>A0A7X1ZIG3</accession>
<dbReference type="GO" id="GO:0005829">
    <property type="term" value="C:cytosol"/>
    <property type="evidence" value="ECO:0007669"/>
    <property type="project" value="TreeGrafter"/>
</dbReference>
<dbReference type="InterPro" id="IPR011913">
    <property type="entry name" value="RfaE_dom_I"/>
</dbReference>
<dbReference type="Pfam" id="PF01467">
    <property type="entry name" value="CTP_transf_like"/>
    <property type="match status" value="1"/>
</dbReference>
<dbReference type="SUPFAM" id="SSF53613">
    <property type="entry name" value="Ribokinase-like"/>
    <property type="match status" value="1"/>
</dbReference>
<evidence type="ECO:0000256" key="11">
    <source>
        <dbReference type="HAMAP-Rule" id="MF_01603"/>
    </source>
</evidence>
<evidence type="ECO:0000259" key="12">
    <source>
        <dbReference type="Pfam" id="PF00294"/>
    </source>
</evidence>
<evidence type="ECO:0000256" key="4">
    <source>
        <dbReference type="ARBA" id="ARBA00022695"/>
    </source>
</evidence>
<name>A0A7X1ZIG3_9PROT</name>
<comment type="similarity">
    <text evidence="11">In the C-terminal section; belongs to the cytidylyltransferase family.</text>
</comment>
<evidence type="ECO:0000256" key="1">
    <source>
        <dbReference type="ARBA" id="ARBA00002319"/>
    </source>
</evidence>
<feature type="binding site" evidence="11">
    <location>
        <begin position="207"/>
        <end position="210"/>
    </location>
    <ligand>
        <name>ATP</name>
        <dbReference type="ChEBI" id="CHEBI:30616"/>
    </ligand>
</feature>
<keyword evidence="4 11" id="KW-0548">Nucleotidyltransferase</keyword>
<dbReference type="InterPro" id="IPR023030">
    <property type="entry name" value="Bifunc_HldE"/>
</dbReference>
<dbReference type="InterPro" id="IPR004821">
    <property type="entry name" value="Cyt_trans-like"/>
</dbReference>
<evidence type="ECO:0000256" key="9">
    <source>
        <dbReference type="ARBA" id="ARBA00023277"/>
    </source>
</evidence>
<feature type="active site" evidence="11">
    <location>
        <position position="278"/>
    </location>
</feature>
<feature type="region of interest" description="Cytidylyltransferase" evidence="11">
    <location>
        <begin position="360"/>
        <end position="492"/>
    </location>
</feature>
<dbReference type="GO" id="GO:0033785">
    <property type="term" value="F:heptose 7-phosphate kinase activity"/>
    <property type="evidence" value="ECO:0007669"/>
    <property type="project" value="UniProtKB-UniRule"/>
</dbReference>
<dbReference type="SUPFAM" id="SSF52374">
    <property type="entry name" value="Nucleotidylyl transferase"/>
    <property type="match status" value="1"/>
</dbReference>
<dbReference type="PANTHER" id="PTHR46969:SF1">
    <property type="entry name" value="BIFUNCTIONAL PROTEIN HLDE"/>
    <property type="match status" value="1"/>
</dbReference>
<dbReference type="PANTHER" id="PTHR46969">
    <property type="entry name" value="BIFUNCTIONAL PROTEIN HLDE"/>
    <property type="match status" value="1"/>
</dbReference>
<organism evidence="14 15">
    <name type="scientific">Roseospira navarrensis</name>
    <dbReference type="NCBI Taxonomy" id="140058"/>
    <lineage>
        <taxon>Bacteria</taxon>
        <taxon>Pseudomonadati</taxon>
        <taxon>Pseudomonadota</taxon>
        <taxon>Alphaproteobacteria</taxon>
        <taxon>Rhodospirillales</taxon>
        <taxon>Rhodospirillaceae</taxon>
        <taxon>Roseospira</taxon>
    </lineage>
</organism>
<dbReference type="NCBIfam" id="TIGR02198">
    <property type="entry name" value="rfaE_dom_I"/>
    <property type="match status" value="1"/>
</dbReference>
<comment type="pathway">
    <text evidence="11">Nucleotide-sugar biosynthesis; ADP-L-glycero-beta-D-manno-heptose biosynthesis; ADP-L-glycero-beta-D-manno-heptose from D-glycero-beta-D-manno-heptose 7-phosphate: step 1/4.</text>
</comment>
<evidence type="ECO:0000256" key="5">
    <source>
        <dbReference type="ARBA" id="ARBA00022741"/>
    </source>
</evidence>
<evidence type="ECO:0000256" key="2">
    <source>
        <dbReference type="ARBA" id="ARBA00003753"/>
    </source>
</evidence>
<dbReference type="GO" id="GO:0033786">
    <property type="term" value="F:heptose-1-phosphate adenylyltransferase activity"/>
    <property type="evidence" value="ECO:0007669"/>
    <property type="project" value="UniProtKB-UniRule"/>
</dbReference>
<protein>
    <recommendedName>
        <fullName evidence="11">Bifunctional protein HldE</fullName>
    </recommendedName>
    <domain>
        <recommendedName>
            <fullName evidence="11">D-beta-D-heptose 7-phosphate kinase</fullName>
            <ecNumber evidence="11">2.7.1.167</ecNumber>
        </recommendedName>
        <alternativeName>
            <fullName evidence="11">D-beta-D-heptose 7-phosphotransferase</fullName>
        </alternativeName>
        <alternativeName>
            <fullName evidence="11">D-glycero-beta-D-manno-heptose-7-phosphate kinase</fullName>
        </alternativeName>
    </domain>
    <domain>
        <recommendedName>
            <fullName evidence="11">D-beta-D-heptose 1-phosphate adenylyltransferase</fullName>
            <ecNumber evidence="11">2.7.7.70</ecNumber>
        </recommendedName>
        <alternativeName>
            <fullName evidence="11">D-glycero-beta-D-manno-heptose 1-phosphate adenylyltransferase</fullName>
        </alternativeName>
    </domain>
</protein>
<dbReference type="EC" id="2.7.1.167" evidence="11"/>
<dbReference type="GO" id="GO:0016773">
    <property type="term" value="F:phosphotransferase activity, alcohol group as acceptor"/>
    <property type="evidence" value="ECO:0007669"/>
    <property type="project" value="InterPro"/>
</dbReference>
<evidence type="ECO:0000256" key="10">
    <source>
        <dbReference type="ARBA" id="ARBA00047428"/>
    </source>
</evidence>
<dbReference type="InterPro" id="IPR011914">
    <property type="entry name" value="RfaE_dom_II"/>
</dbReference>
<dbReference type="InterPro" id="IPR029056">
    <property type="entry name" value="Ribokinase-like"/>
</dbReference>
<evidence type="ECO:0000256" key="8">
    <source>
        <dbReference type="ARBA" id="ARBA00023268"/>
    </source>
</evidence>
<comment type="subunit">
    <text evidence="11">Homodimer.</text>
</comment>
<comment type="similarity">
    <text evidence="11">In the N-terminal section; belongs to the carbohydrate kinase PfkB family.</text>
</comment>
<dbReference type="CDD" id="cd01172">
    <property type="entry name" value="RfaE_like"/>
    <property type="match status" value="1"/>
</dbReference>
<dbReference type="AlphaFoldDB" id="A0A7X1ZIG3"/>
<feature type="region of interest" description="Ribokinase" evidence="11">
    <location>
        <begin position="1"/>
        <end position="332"/>
    </location>
</feature>
<dbReference type="InterPro" id="IPR011611">
    <property type="entry name" value="PfkB_dom"/>
</dbReference>
<keyword evidence="6 11" id="KW-0418">Kinase</keyword>
<comment type="pathway">
    <text evidence="11">Nucleotide-sugar biosynthesis; ADP-L-glycero-beta-D-manno-heptose biosynthesis; ADP-L-glycero-beta-D-manno-heptose from D-glycero-beta-D-manno-heptose 7-phosphate: step 3/4.</text>
</comment>
<dbReference type="NCBIfam" id="TIGR00125">
    <property type="entry name" value="cyt_tran_rel"/>
    <property type="match status" value="1"/>
</dbReference>
<dbReference type="OrthoDB" id="9802794at2"/>
<evidence type="ECO:0000259" key="13">
    <source>
        <dbReference type="Pfam" id="PF01467"/>
    </source>
</evidence>
<evidence type="ECO:0000256" key="6">
    <source>
        <dbReference type="ARBA" id="ARBA00022777"/>
    </source>
</evidence>
<comment type="function">
    <text evidence="2 11">Catalyzes the ADP transfer from ATP to D-glycero-beta-D-manno-heptose 1-phosphate, yielding ADP-D-glycero-beta-D-manno-heptose.</text>
</comment>
<evidence type="ECO:0000256" key="7">
    <source>
        <dbReference type="ARBA" id="ARBA00022840"/>
    </source>
</evidence>
<evidence type="ECO:0000313" key="14">
    <source>
        <dbReference type="EMBL" id="MQX38554.1"/>
    </source>
</evidence>
<dbReference type="RefSeq" id="WP_153347136.1">
    <property type="nucleotide sequence ID" value="NZ_WIVE01000127.1"/>
</dbReference>
<dbReference type="GO" id="GO:0097171">
    <property type="term" value="P:ADP-L-glycero-beta-D-manno-heptose biosynthetic process"/>
    <property type="evidence" value="ECO:0007669"/>
    <property type="project" value="UniProtKB-UniPathway"/>
</dbReference>
<reference evidence="14 15" key="1">
    <citation type="submission" date="2019-10" db="EMBL/GenBank/DDBJ databases">
        <title>Draft whole-genome sequence of the purple nonsulfur photosynthetic bacterium Roseospira navarrensis DSM 15114.</title>
        <authorList>
            <person name="Kyndt J.A."/>
            <person name="Meyer T.E."/>
        </authorList>
    </citation>
    <scope>NUCLEOTIDE SEQUENCE [LARGE SCALE GENOMIC DNA]</scope>
    <source>
        <strain evidence="14 15">DSM 15114</strain>
    </source>
</reference>
<keyword evidence="9 11" id="KW-0119">Carbohydrate metabolism</keyword>
<feature type="domain" description="Cytidyltransferase-like" evidence="13">
    <location>
        <begin position="360"/>
        <end position="473"/>
    </location>
</feature>
<dbReference type="Gene3D" id="3.40.50.620">
    <property type="entry name" value="HUPs"/>
    <property type="match status" value="1"/>
</dbReference>
<keyword evidence="15" id="KW-1185">Reference proteome</keyword>
<proteinExistence type="inferred from homology"/>
<keyword evidence="5 11" id="KW-0547">Nucleotide-binding</keyword>
<dbReference type="EMBL" id="WIVE01000127">
    <property type="protein sequence ID" value="MQX38554.1"/>
    <property type="molecule type" value="Genomic_DNA"/>
</dbReference>
<gene>
    <name evidence="14" type="primary">rfaE1</name>
    <name evidence="11" type="synonym">hldE</name>
    <name evidence="14" type="ORF">GHC57_18755</name>
</gene>
<comment type="catalytic activity">
    <reaction evidence="10 11">
        <text>D-glycero-beta-D-manno-heptose 1-phosphate + ATP + H(+) = ADP-D-glycero-beta-D-manno-heptose + diphosphate</text>
        <dbReference type="Rhea" id="RHEA:27465"/>
        <dbReference type="ChEBI" id="CHEBI:15378"/>
        <dbReference type="ChEBI" id="CHEBI:30616"/>
        <dbReference type="ChEBI" id="CHEBI:33019"/>
        <dbReference type="ChEBI" id="CHEBI:59967"/>
        <dbReference type="ChEBI" id="CHEBI:61593"/>
        <dbReference type="EC" id="2.7.7.70"/>
    </reaction>
</comment>
<feature type="domain" description="Carbohydrate kinase PfkB" evidence="12">
    <location>
        <begin position="19"/>
        <end position="316"/>
    </location>
</feature>
<dbReference type="InterPro" id="IPR014729">
    <property type="entry name" value="Rossmann-like_a/b/a_fold"/>
</dbReference>
<evidence type="ECO:0000313" key="15">
    <source>
        <dbReference type="Proteomes" id="UP000434582"/>
    </source>
</evidence>
<dbReference type="Gene3D" id="3.40.1190.20">
    <property type="match status" value="1"/>
</dbReference>
<dbReference type="EC" id="2.7.7.70" evidence="11"/>
<comment type="catalytic activity">
    <reaction evidence="11">
        <text>D-glycero-beta-D-manno-heptose 7-phosphate + ATP = D-glycero-beta-D-manno-heptose 1,7-bisphosphate + ADP + H(+)</text>
        <dbReference type="Rhea" id="RHEA:27473"/>
        <dbReference type="ChEBI" id="CHEBI:15378"/>
        <dbReference type="ChEBI" id="CHEBI:30616"/>
        <dbReference type="ChEBI" id="CHEBI:60204"/>
        <dbReference type="ChEBI" id="CHEBI:60208"/>
        <dbReference type="ChEBI" id="CHEBI:456216"/>
        <dbReference type="EC" id="2.7.1.167"/>
    </reaction>
</comment>
<evidence type="ECO:0000256" key="3">
    <source>
        <dbReference type="ARBA" id="ARBA00022679"/>
    </source>
</evidence>
<dbReference type="NCBIfam" id="TIGR02199">
    <property type="entry name" value="rfaE_dom_II"/>
    <property type="match status" value="1"/>
</dbReference>
<keyword evidence="8 11" id="KW-0511">Multifunctional enzyme</keyword>
<comment type="caution">
    <text evidence="14">The sequence shown here is derived from an EMBL/GenBank/DDBJ whole genome shotgun (WGS) entry which is preliminary data.</text>
</comment>
<keyword evidence="3 11" id="KW-0808">Transferase</keyword>
<dbReference type="GO" id="GO:0005524">
    <property type="term" value="F:ATP binding"/>
    <property type="evidence" value="ECO:0007669"/>
    <property type="project" value="UniProtKB-UniRule"/>
</dbReference>
<keyword evidence="7 11" id="KW-0067">ATP-binding</keyword>
<dbReference type="Pfam" id="PF00294">
    <property type="entry name" value="PfkB"/>
    <property type="match status" value="1"/>
</dbReference>
<dbReference type="UniPathway" id="UPA00356">
    <property type="reaction ID" value="UER00437"/>
</dbReference>
<comment type="function">
    <text evidence="1 11">Catalyzes the phosphorylation of D-glycero-D-manno-heptose 7-phosphate at the C-1 position to selectively form D-glycero-beta-D-manno-heptose-1,7-bisphosphate.</text>
</comment>
<dbReference type="HAMAP" id="MF_01603">
    <property type="entry name" value="HldE"/>
    <property type="match status" value="1"/>
</dbReference>